<dbReference type="InParanoid" id="D8QMC0"/>
<name>D8QMC0_SCHCM</name>
<accession>D8QMC0</accession>
<dbReference type="Proteomes" id="UP000007431">
    <property type="component" value="Unassembled WGS sequence"/>
</dbReference>
<dbReference type="AlphaFoldDB" id="D8QMC0"/>
<feature type="chain" id="PRO_5003121018" evidence="2">
    <location>
        <begin position="18"/>
        <end position="419"/>
    </location>
</feature>
<dbReference type="EMBL" id="GL377322">
    <property type="protein sequence ID" value="EFI91006.1"/>
    <property type="molecule type" value="Genomic_DNA"/>
</dbReference>
<keyword evidence="1" id="KW-1133">Transmembrane helix</keyword>
<keyword evidence="1" id="KW-0472">Membrane</keyword>
<proteinExistence type="predicted"/>
<feature type="transmembrane region" description="Helical" evidence="1">
    <location>
        <begin position="276"/>
        <end position="301"/>
    </location>
</feature>
<evidence type="ECO:0000313" key="3">
    <source>
        <dbReference type="EMBL" id="EFI91006.1"/>
    </source>
</evidence>
<sequence>MYRALVMLLHFMIGLLAMICAMGYREGLLDWEWFFPWVYMIFVSVPLGGLIVCSHERYCVKRKDWDEDRRRQVLRIIGRVEERIVRSCAGLAGTDWLKLLSRGFFPLRSVAPRGPGVNQIPQTFAQTGDDSGASDAPSQLQRDLHIVLEEACTDLGIVDPLFKVIAIGQGVHNMHARLAWIGGLGRAQDDIAAQIALFRQDPGAEQVERLAHTIEHHLNALGDSSVPSFRDLARLRGGTGNKTLILIEMLKIVSFIPACLLLAATPQAPNQDLDCIVLIIYSVIALVPSFLLGSLALVGFFDHAFAHRGVTEMQGAHTAAAQLEHYARYHLVGWAALLRLLKSDSDSDIAERVAAVEEALFENIVASASAHSISQMLDYKLDRPMFSSDVDFYRSSARVCRSAEPSVYGRVIWTLVMAD</sequence>
<dbReference type="VEuPathDB" id="FungiDB:SCHCODRAFT_02522101"/>
<evidence type="ECO:0000313" key="4">
    <source>
        <dbReference type="Proteomes" id="UP000007431"/>
    </source>
</evidence>
<evidence type="ECO:0000256" key="2">
    <source>
        <dbReference type="SAM" id="SignalP"/>
    </source>
</evidence>
<dbReference type="HOGENOM" id="CLU_655795_0_0_1"/>
<feature type="transmembrane region" description="Helical" evidence="1">
    <location>
        <begin position="244"/>
        <end position="264"/>
    </location>
</feature>
<feature type="signal peptide" evidence="2">
    <location>
        <begin position="1"/>
        <end position="17"/>
    </location>
</feature>
<gene>
    <name evidence="3" type="ORF">SCHCODRAFT_259027</name>
</gene>
<protein>
    <submittedName>
        <fullName evidence="3">Uncharacterized protein</fullName>
    </submittedName>
</protein>
<keyword evidence="4" id="KW-1185">Reference proteome</keyword>
<keyword evidence="2" id="KW-0732">Signal</keyword>
<keyword evidence="1" id="KW-0812">Transmembrane</keyword>
<organism evidence="4">
    <name type="scientific">Schizophyllum commune (strain H4-8 / FGSC 9210)</name>
    <name type="common">Split gill fungus</name>
    <dbReference type="NCBI Taxonomy" id="578458"/>
    <lineage>
        <taxon>Eukaryota</taxon>
        <taxon>Fungi</taxon>
        <taxon>Dikarya</taxon>
        <taxon>Basidiomycota</taxon>
        <taxon>Agaricomycotina</taxon>
        <taxon>Agaricomycetes</taxon>
        <taxon>Agaricomycetidae</taxon>
        <taxon>Agaricales</taxon>
        <taxon>Schizophyllaceae</taxon>
        <taxon>Schizophyllum</taxon>
    </lineage>
</organism>
<evidence type="ECO:0000256" key="1">
    <source>
        <dbReference type="SAM" id="Phobius"/>
    </source>
</evidence>
<feature type="transmembrane region" description="Helical" evidence="1">
    <location>
        <begin position="33"/>
        <end position="53"/>
    </location>
</feature>
<reference evidence="3 4" key="1">
    <citation type="journal article" date="2010" name="Nat. Biotechnol.">
        <title>Genome sequence of the model mushroom Schizophyllum commune.</title>
        <authorList>
            <person name="Ohm R.A."/>
            <person name="de Jong J.F."/>
            <person name="Lugones L.G."/>
            <person name="Aerts A."/>
            <person name="Kothe E."/>
            <person name="Stajich J.E."/>
            <person name="de Vries R.P."/>
            <person name="Record E."/>
            <person name="Levasseur A."/>
            <person name="Baker S.E."/>
            <person name="Bartholomew K.A."/>
            <person name="Coutinho P.M."/>
            <person name="Erdmann S."/>
            <person name="Fowler T.J."/>
            <person name="Gathman A.C."/>
            <person name="Lombard V."/>
            <person name="Henrissat B."/>
            <person name="Knabe N."/>
            <person name="Kuees U."/>
            <person name="Lilly W.W."/>
            <person name="Lindquist E."/>
            <person name="Lucas S."/>
            <person name="Magnuson J.K."/>
            <person name="Piumi F."/>
            <person name="Raudaskoski M."/>
            <person name="Salamov A."/>
            <person name="Schmutz J."/>
            <person name="Schwarze F.W.M.R."/>
            <person name="vanKuyk P.A."/>
            <person name="Horton J.S."/>
            <person name="Grigoriev I.V."/>
            <person name="Woesten H.A.B."/>
        </authorList>
    </citation>
    <scope>NUCLEOTIDE SEQUENCE [LARGE SCALE GENOMIC DNA]</scope>
    <source>
        <strain evidence="4">H4-8 / FGSC 9210</strain>
    </source>
</reference>